<feature type="transmembrane region" description="Helical" evidence="2">
    <location>
        <begin position="25"/>
        <end position="49"/>
    </location>
</feature>
<feature type="compositionally biased region" description="Basic and acidic residues" evidence="1">
    <location>
        <begin position="63"/>
        <end position="78"/>
    </location>
</feature>
<evidence type="ECO:0000313" key="4">
    <source>
        <dbReference type="Proteomes" id="UP000828390"/>
    </source>
</evidence>
<comment type="caution">
    <text evidence="3">The sequence shown here is derived from an EMBL/GenBank/DDBJ whole genome shotgun (WGS) entry which is preliminary data.</text>
</comment>
<evidence type="ECO:0000313" key="3">
    <source>
        <dbReference type="EMBL" id="KAH3832219.1"/>
    </source>
</evidence>
<dbReference type="Proteomes" id="UP000828390">
    <property type="component" value="Unassembled WGS sequence"/>
</dbReference>
<keyword evidence="2" id="KW-0812">Transmembrane</keyword>
<keyword evidence="2" id="KW-0472">Membrane</keyword>
<keyword evidence="2" id="KW-1133">Transmembrane helix</keyword>
<keyword evidence="4" id="KW-1185">Reference proteome</keyword>
<evidence type="ECO:0000256" key="1">
    <source>
        <dbReference type="SAM" id="MobiDB-lite"/>
    </source>
</evidence>
<accession>A0A9D4K3B1</accession>
<dbReference type="EMBL" id="JAIWYP010000004">
    <property type="protein sequence ID" value="KAH3832219.1"/>
    <property type="molecule type" value="Genomic_DNA"/>
</dbReference>
<feature type="region of interest" description="Disordered" evidence="1">
    <location>
        <begin position="53"/>
        <end position="100"/>
    </location>
</feature>
<dbReference type="AlphaFoldDB" id="A0A9D4K3B1"/>
<proteinExistence type="predicted"/>
<evidence type="ECO:0000256" key="2">
    <source>
        <dbReference type="SAM" id="Phobius"/>
    </source>
</evidence>
<name>A0A9D4K3B1_DREPO</name>
<gene>
    <name evidence="3" type="ORF">DPMN_105499</name>
</gene>
<sequence>MENGFCTNKVSISPTERPECHCDRYYNALLAVSSVLGVVVAVETVVIVVNSTRKHRQTAEGTRSNRESSSHTYDDLTRRSTNPGHYDCLQMSNIDQEGRS</sequence>
<reference evidence="3" key="2">
    <citation type="submission" date="2020-11" db="EMBL/GenBank/DDBJ databases">
        <authorList>
            <person name="McCartney M.A."/>
            <person name="Auch B."/>
            <person name="Kono T."/>
            <person name="Mallez S."/>
            <person name="Becker A."/>
            <person name="Gohl D.M."/>
            <person name="Silverstein K.A.T."/>
            <person name="Koren S."/>
            <person name="Bechman K.B."/>
            <person name="Herman A."/>
            <person name="Abrahante J.E."/>
            <person name="Garbe J."/>
        </authorList>
    </citation>
    <scope>NUCLEOTIDE SEQUENCE</scope>
    <source>
        <strain evidence="3">Duluth1</strain>
        <tissue evidence="3">Whole animal</tissue>
    </source>
</reference>
<reference evidence="3" key="1">
    <citation type="journal article" date="2019" name="bioRxiv">
        <title>The Genome of the Zebra Mussel, Dreissena polymorpha: A Resource for Invasive Species Research.</title>
        <authorList>
            <person name="McCartney M.A."/>
            <person name="Auch B."/>
            <person name="Kono T."/>
            <person name="Mallez S."/>
            <person name="Zhang Y."/>
            <person name="Obille A."/>
            <person name="Becker A."/>
            <person name="Abrahante J.E."/>
            <person name="Garbe J."/>
            <person name="Badalamenti J.P."/>
            <person name="Herman A."/>
            <person name="Mangelson H."/>
            <person name="Liachko I."/>
            <person name="Sullivan S."/>
            <person name="Sone E.D."/>
            <person name="Koren S."/>
            <person name="Silverstein K.A.T."/>
            <person name="Beckman K.B."/>
            <person name="Gohl D.M."/>
        </authorList>
    </citation>
    <scope>NUCLEOTIDE SEQUENCE</scope>
    <source>
        <strain evidence="3">Duluth1</strain>
        <tissue evidence="3">Whole animal</tissue>
    </source>
</reference>
<organism evidence="3 4">
    <name type="scientific">Dreissena polymorpha</name>
    <name type="common">Zebra mussel</name>
    <name type="synonym">Mytilus polymorpha</name>
    <dbReference type="NCBI Taxonomy" id="45954"/>
    <lineage>
        <taxon>Eukaryota</taxon>
        <taxon>Metazoa</taxon>
        <taxon>Spiralia</taxon>
        <taxon>Lophotrochozoa</taxon>
        <taxon>Mollusca</taxon>
        <taxon>Bivalvia</taxon>
        <taxon>Autobranchia</taxon>
        <taxon>Heteroconchia</taxon>
        <taxon>Euheterodonta</taxon>
        <taxon>Imparidentia</taxon>
        <taxon>Neoheterodontei</taxon>
        <taxon>Myida</taxon>
        <taxon>Dreissenoidea</taxon>
        <taxon>Dreissenidae</taxon>
        <taxon>Dreissena</taxon>
    </lineage>
</organism>
<feature type="compositionally biased region" description="Polar residues" evidence="1">
    <location>
        <begin position="90"/>
        <end position="100"/>
    </location>
</feature>
<protein>
    <submittedName>
        <fullName evidence="3">Uncharacterized protein</fullName>
    </submittedName>
</protein>